<evidence type="ECO:0000313" key="2">
    <source>
        <dbReference type="EMBL" id="PWA63159.1"/>
    </source>
</evidence>
<accession>A0A2U1MPH8</accession>
<dbReference type="SUPFAM" id="SSF75632">
    <property type="entry name" value="Cullin homology domain"/>
    <property type="match status" value="1"/>
</dbReference>
<dbReference type="InterPro" id="IPR059120">
    <property type="entry name" value="Cullin-like_AB"/>
</dbReference>
<sequence>MINIKGCSYGLPYERQLYRSYYVPSSTRCSAALTGKFDEKIIEFILGTHQAAALLLFNASKKLSYCEIKAHLKLTYAGVVRLLQSLSFAEYMIVTKVRRSKIVSEIDVSQFSLTFVDMMRSIRYVVVVIDDRLYIEGERHM</sequence>
<gene>
    <name evidence="2" type="ORF">CTI12_AA332690</name>
</gene>
<dbReference type="OrthoDB" id="27073at2759"/>
<dbReference type="Proteomes" id="UP000245207">
    <property type="component" value="Unassembled WGS sequence"/>
</dbReference>
<dbReference type="AlphaFoldDB" id="A0A2U1MPH8"/>
<comment type="caution">
    <text evidence="2">The sequence shown here is derived from an EMBL/GenBank/DDBJ whole genome shotgun (WGS) entry which is preliminary data.</text>
</comment>
<dbReference type="InterPro" id="IPR045093">
    <property type="entry name" value="Cullin"/>
</dbReference>
<organism evidence="2 3">
    <name type="scientific">Artemisia annua</name>
    <name type="common">Sweet wormwood</name>
    <dbReference type="NCBI Taxonomy" id="35608"/>
    <lineage>
        <taxon>Eukaryota</taxon>
        <taxon>Viridiplantae</taxon>
        <taxon>Streptophyta</taxon>
        <taxon>Embryophyta</taxon>
        <taxon>Tracheophyta</taxon>
        <taxon>Spermatophyta</taxon>
        <taxon>Magnoliopsida</taxon>
        <taxon>eudicotyledons</taxon>
        <taxon>Gunneridae</taxon>
        <taxon>Pentapetalae</taxon>
        <taxon>asterids</taxon>
        <taxon>campanulids</taxon>
        <taxon>Asterales</taxon>
        <taxon>Asteraceae</taxon>
        <taxon>Asteroideae</taxon>
        <taxon>Anthemideae</taxon>
        <taxon>Artemisiinae</taxon>
        <taxon>Artemisia</taxon>
    </lineage>
</organism>
<protein>
    <submittedName>
        <fullName evidence="2">Cullin</fullName>
    </submittedName>
</protein>
<name>A0A2U1MPH8_ARTAN</name>
<reference evidence="2 3" key="1">
    <citation type="journal article" date="2018" name="Mol. Plant">
        <title>The genome of Artemisia annua provides insight into the evolution of Asteraceae family and artemisinin biosynthesis.</title>
        <authorList>
            <person name="Shen Q."/>
            <person name="Zhang L."/>
            <person name="Liao Z."/>
            <person name="Wang S."/>
            <person name="Yan T."/>
            <person name="Shi P."/>
            <person name="Liu M."/>
            <person name="Fu X."/>
            <person name="Pan Q."/>
            <person name="Wang Y."/>
            <person name="Lv Z."/>
            <person name="Lu X."/>
            <person name="Zhang F."/>
            <person name="Jiang W."/>
            <person name="Ma Y."/>
            <person name="Chen M."/>
            <person name="Hao X."/>
            <person name="Li L."/>
            <person name="Tang Y."/>
            <person name="Lv G."/>
            <person name="Zhou Y."/>
            <person name="Sun X."/>
            <person name="Brodelius P.E."/>
            <person name="Rose J.K.C."/>
            <person name="Tang K."/>
        </authorList>
    </citation>
    <scope>NUCLEOTIDE SEQUENCE [LARGE SCALE GENOMIC DNA]</scope>
    <source>
        <strain evidence="3">cv. Huhao1</strain>
        <tissue evidence="2">Leaf</tissue>
    </source>
</reference>
<dbReference type="PANTHER" id="PTHR11932">
    <property type="entry name" value="CULLIN"/>
    <property type="match status" value="1"/>
</dbReference>
<evidence type="ECO:0000259" key="1">
    <source>
        <dbReference type="Pfam" id="PF26557"/>
    </source>
</evidence>
<evidence type="ECO:0000313" key="3">
    <source>
        <dbReference type="Proteomes" id="UP000245207"/>
    </source>
</evidence>
<dbReference type="GO" id="GO:0031625">
    <property type="term" value="F:ubiquitin protein ligase binding"/>
    <property type="evidence" value="ECO:0007669"/>
    <property type="project" value="InterPro"/>
</dbReference>
<dbReference type="GO" id="GO:0006511">
    <property type="term" value="P:ubiquitin-dependent protein catabolic process"/>
    <property type="evidence" value="ECO:0007669"/>
    <property type="project" value="InterPro"/>
</dbReference>
<dbReference type="EMBL" id="PKPP01004700">
    <property type="protein sequence ID" value="PWA63159.1"/>
    <property type="molecule type" value="Genomic_DNA"/>
</dbReference>
<dbReference type="InterPro" id="IPR036317">
    <property type="entry name" value="Cullin_homology_sf"/>
</dbReference>
<dbReference type="Gene3D" id="3.30.230.130">
    <property type="entry name" value="Cullin, Chain C, Domain 2"/>
    <property type="match status" value="1"/>
</dbReference>
<dbReference type="STRING" id="35608.A0A2U1MPH8"/>
<dbReference type="Pfam" id="PF26557">
    <property type="entry name" value="Cullin_AB"/>
    <property type="match status" value="1"/>
</dbReference>
<keyword evidence="3" id="KW-1185">Reference proteome</keyword>
<proteinExistence type="predicted"/>
<feature type="domain" description="Cullin-like alpha+beta" evidence="1">
    <location>
        <begin position="28"/>
        <end position="112"/>
    </location>
</feature>